<feature type="region of interest" description="Disordered" evidence="1">
    <location>
        <begin position="1"/>
        <end position="101"/>
    </location>
</feature>
<organism evidence="2 3">
    <name type="scientific">Aspergillus viridinutans</name>
    <dbReference type="NCBI Taxonomy" id="75553"/>
    <lineage>
        <taxon>Eukaryota</taxon>
        <taxon>Fungi</taxon>
        <taxon>Dikarya</taxon>
        <taxon>Ascomycota</taxon>
        <taxon>Pezizomycotina</taxon>
        <taxon>Eurotiomycetes</taxon>
        <taxon>Eurotiomycetidae</taxon>
        <taxon>Eurotiales</taxon>
        <taxon>Aspergillaceae</taxon>
        <taxon>Aspergillus</taxon>
        <taxon>Aspergillus subgen. Fumigati</taxon>
    </lineage>
</organism>
<comment type="caution">
    <text evidence="2">The sequence shown here is derived from an EMBL/GenBank/DDBJ whole genome shotgun (WGS) entry which is preliminary data.</text>
</comment>
<dbReference type="EMBL" id="BOPL01000009">
    <property type="protein sequence ID" value="GIK05572.1"/>
    <property type="molecule type" value="Genomic_DNA"/>
</dbReference>
<keyword evidence="3" id="KW-1185">Reference proteome</keyword>
<dbReference type="Proteomes" id="UP000710440">
    <property type="component" value="Unassembled WGS sequence"/>
</dbReference>
<dbReference type="GeneID" id="66937667"/>
<evidence type="ECO:0000256" key="1">
    <source>
        <dbReference type="SAM" id="MobiDB-lite"/>
    </source>
</evidence>
<evidence type="ECO:0000313" key="2">
    <source>
        <dbReference type="EMBL" id="GIK05572.1"/>
    </source>
</evidence>
<accession>A0A9P3C0X4</accession>
<name>A0A9P3C0X4_ASPVI</name>
<feature type="compositionally biased region" description="Polar residues" evidence="1">
    <location>
        <begin position="33"/>
        <end position="53"/>
    </location>
</feature>
<dbReference type="AlphaFoldDB" id="A0A9P3C0X4"/>
<reference evidence="2 3" key="1">
    <citation type="submission" date="2021-02" db="EMBL/GenBank/DDBJ databases">
        <title>Pan-genome distribution and transcriptional activeness of fungal secondary metabolism genes in Aspergillus section Fumigati.</title>
        <authorList>
            <person name="Takahashi H."/>
            <person name="Umemura M."/>
            <person name="Ninomiya A."/>
            <person name="Kusuya Y."/>
            <person name="Urayama S."/>
            <person name="Shimizu M."/>
            <person name="Watanabe A."/>
            <person name="Kamei K."/>
            <person name="Yaguchi T."/>
            <person name="Hagiwara D."/>
        </authorList>
    </citation>
    <scope>NUCLEOTIDE SEQUENCE [LARGE SCALE GENOMIC DNA]</scope>
    <source>
        <strain evidence="2 3">IFM 47045</strain>
    </source>
</reference>
<proteinExistence type="predicted"/>
<gene>
    <name evidence="2" type="ORF">Aspvir_009685</name>
</gene>
<protein>
    <submittedName>
        <fullName evidence="2">Uncharacterized protein</fullName>
    </submittedName>
</protein>
<feature type="region of interest" description="Disordered" evidence="1">
    <location>
        <begin position="140"/>
        <end position="161"/>
    </location>
</feature>
<sequence length="252" mass="27842">MAPSFLRKLRLHRRRDDNNIVEPSQPEVPKMRGSTTALPLLPTHNNTPGNNQHADAYKTEKSDAVSGFHAQPANASNTDTDQSPRDTQAVIEPSVDPSDQEPAFIWRDIEPPADLNPPPEFFNYELSPTEKDNPLYMETQRQTSEAGNPLPPSSRLPSAGTNAHFSAAHEERDGQSALARAVQAKPLGMSSTLPAYNDVSGAVIVNDEGLPHFLSPQEEEERQVLLRRAVEERMLGLPRRTNFTWGQSHGPS</sequence>
<evidence type="ECO:0000313" key="3">
    <source>
        <dbReference type="Proteomes" id="UP000710440"/>
    </source>
</evidence>
<dbReference type="RefSeq" id="XP_043128758.1">
    <property type="nucleotide sequence ID" value="XM_043272823.1"/>
</dbReference>
<dbReference type="OrthoDB" id="4508069at2759"/>